<accession>G0IWP0</accession>
<evidence type="ECO:0000313" key="4">
    <source>
        <dbReference type="EMBL" id="AEL24232.1"/>
    </source>
</evidence>
<feature type="signal peptide" evidence="2">
    <location>
        <begin position="1"/>
        <end position="25"/>
    </location>
</feature>
<dbReference type="InterPro" id="IPR023346">
    <property type="entry name" value="Lysozyme-like_dom_sf"/>
</dbReference>
<dbReference type="Gene3D" id="1.10.530.10">
    <property type="match status" value="1"/>
</dbReference>
<dbReference type="PROSITE" id="PS51782">
    <property type="entry name" value="LYSM"/>
    <property type="match status" value="2"/>
</dbReference>
<dbReference type="GO" id="GO:0000270">
    <property type="term" value="P:peptidoglycan metabolic process"/>
    <property type="evidence" value="ECO:0007669"/>
    <property type="project" value="InterPro"/>
</dbReference>
<dbReference type="Pfam" id="PF01464">
    <property type="entry name" value="SLT"/>
    <property type="match status" value="1"/>
</dbReference>
<keyword evidence="2" id="KW-0732">Signal</keyword>
<evidence type="ECO:0000256" key="2">
    <source>
        <dbReference type="SAM" id="SignalP"/>
    </source>
</evidence>
<dbReference type="PANTHER" id="PTHR37423:SF2">
    <property type="entry name" value="MEMBRANE-BOUND LYTIC MUREIN TRANSGLYCOSYLASE C"/>
    <property type="match status" value="1"/>
</dbReference>
<sequence length="463" mass="53152">MRIKSFYIIVVILVLTTSFGSVAMAQEKTLTVSNDPSGNETVMPYYDYEHIPDFTYEEVEQRIAEMDTDMPFELNETIFAFINYFTVRNREYTRMVLERQGHFFPMFDTYLSAHNMPKDIKYLSIIESGLNPKARSRVGAMGLWQFMPATGKDFKLYYNSHVDDRLDPERSTEAAVRYLKALNKRYNNWELALAAYNCGPGNVNKAIRRSGGKRTFWEIYRYLPRETRSYIPQFQAIMYVLRYAEEHNLVLEEPSYPMAYEKVDMGNGYSLESFAKHTGLCIEDLEYLNPSLLKGKVPEFGKAISINVPKSGHEFIVANHDAIKDSLKIENQKYLASLPEKRPTEPLHNVTYRVRSGDVLGKIAQRYNVSVSQLKSWNGLYSNTIKIGQVLHIYQDKSSFEKNLASSESISTNTNGGKMYTVQPGDSLWLISKKLEGVTIDQLKKLNNLNNNQIKPGQKLIIG</sequence>
<dbReference type="SUPFAM" id="SSF53955">
    <property type="entry name" value="Lysozyme-like"/>
    <property type="match status" value="1"/>
</dbReference>
<dbReference type="KEGG" id="cmr:Cycma_0454"/>
<dbReference type="AlphaFoldDB" id="G0IWP0"/>
<dbReference type="InterPro" id="IPR000189">
    <property type="entry name" value="Transglyc_AS"/>
</dbReference>
<feature type="chain" id="PRO_5003400866" evidence="2">
    <location>
        <begin position="26"/>
        <end position="463"/>
    </location>
</feature>
<dbReference type="PANTHER" id="PTHR37423">
    <property type="entry name" value="SOLUBLE LYTIC MUREIN TRANSGLYCOSYLASE-RELATED"/>
    <property type="match status" value="1"/>
</dbReference>
<dbReference type="EMBL" id="CP002955">
    <property type="protein sequence ID" value="AEL24232.1"/>
    <property type="molecule type" value="Genomic_DNA"/>
</dbReference>
<reference evidence="5" key="1">
    <citation type="submission" date="2011-07" db="EMBL/GenBank/DDBJ databases">
        <title>The complete genome of Cyclobacterium marinum DSM 745.</title>
        <authorList>
            <person name="Lucas S."/>
            <person name="Han J."/>
            <person name="Lapidus A."/>
            <person name="Bruce D."/>
            <person name="Goodwin L."/>
            <person name="Pitluck S."/>
            <person name="Peters L."/>
            <person name="Kyrpides N."/>
            <person name="Mavromatis K."/>
            <person name="Ivanova N."/>
            <person name="Ovchinnikova G."/>
            <person name="Chertkov O."/>
            <person name="Detter J.C."/>
            <person name="Tapia R."/>
            <person name="Han C."/>
            <person name="Land M."/>
            <person name="Hauser L."/>
            <person name="Markowitz V."/>
            <person name="Cheng J.-F."/>
            <person name="Hugenholtz P."/>
            <person name="Woyke T."/>
            <person name="Wu D."/>
            <person name="Tindall B."/>
            <person name="Schuetze A."/>
            <person name="Brambilla E."/>
            <person name="Klenk H.-P."/>
            <person name="Eisen J.A."/>
        </authorList>
    </citation>
    <scope>NUCLEOTIDE SEQUENCE [LARGE SCALE GENOMIC DNA]</scope>
    <source>
        <strain evidence="5">ATCC 25205 / DSM 745 / LMG 13164 / NCIMB 1802</strain>
    </source>
</reference>
<dbReference type="HOGENOM" id="CLU_009520_1_0_10"/>
<proteinExistence type="inferred from homology"/>
<comment type="similarity">
    <text evidence="1">Belongs to the transglycosylase Slt family.</text>
</comment>
<dbReference type="CDD" id="cd16894">
    <property type="entry name" value="MltD-like"/>
    <property type="match status" value="1"/>
</dbReference>
<dbReference type="STRING" id="880070.Cycma_0454"/>
<dbReference type="Pfam" id="PF01476">
    <property type="entry name" value="LysM"/>
    <property type="match status" value="2"/>
</dbReference>
<feature type="domain" description="LysM" evidence="3">
    <location>
        <begin position="418"/>
        <end position="462"/>
    </location>
</feature>
<name>G0IWP0_CYCMS</name>
<dbReference type="RefSeq" id="WP_014018531.1">
    <property type="nucleotide sequence ID" value="NC_015914.1"/>
</dbReference>
<dbReference type="PROSITE" id="PS00922">
    <property type="entry name" value="TRANSGLYCOSYLASE"/>
    <property type="match status" value="1"/>
</dbReference>
<protein>
    <submittedName>
        <fullName evidence="4">Lytic transglycosylase catalytic</fullName>
    </submittedName>
</protein>
<dbReference type="InterPro" id="IPR018392">
    <property type="entry name" value="LysM"/>
</dbReference>
<dbReference type="OrthoDB" id="9815002at2"/>
<dbReference type="InterPro" id="IPR036779">
    <property type="entry name" value="LysM_dom_sf"/>
</dbReference>
<evidence type="ECO:0000259" key="3">
    <source>
        <dbReference type="PROSITE" id="PS51782"/>
    </source>
</evidence>
<feature type="domain" description="LysM" evidence="3">
    <location>
        <begin position="350"/>
        <end position="393"/>
    </location>
</feature>
<dbReference type="CDD" id="cd00118">
    <property type="entry name" value="LysM"/>
    <property type="match status" value="2"/>
</dbReference>
<dbReference type="GO" id="GO:0008933">
    <property type="term" value="F:peptidoglycan lytic transglycosylase activity"/>
    <property type="evidence" value="ECO:0007669"/>
    <property type="project" value="InterPro"/>
</dbReference>
<dbReference type="SMART" id="SM00257">
    <property type="entry name" value="LysM"/>
    <property type="match status" value="2"/>
</dbReference>
<gene>
    <name evidence="4" type="ordered locus">Cycma_0454</name>
</gene>
<keyword evidence="5" id="KW-1185">Reference proteome</keyword>
<dbReference type="GO" id="GO:0016020">
    <property type="term" value="C:membrane"/>
    <property type="evidence" value="ECO:0007669"/>
    <property type="project" value="InterPro"/>
</dbReference>
<dbReference type="eggNOG" id="COG1388">
    <property type="taxonomic scope" value="Bacteria"/>
</dbReference>
<dbReference type="Gene3D" id="3.10.350.10">
    <property type="entry name" value="LysM domain"/>
    <property type="match status" value="2"/>
</dbReference>
<dbReference type="SUPFAM" id="SSF54106">
    <property type="entry name" value="LysM domain"/>
    <property type="match status" value="2"/>
</dbReference>
<organism evidence="4 5">
    <name type="scientific">Cyclobacterium marinum (strain ATCC 25205 / DSM 745 / LMG 13164 / NCIMB 1802)</name>
    <name type="common">Flectobacillus marinus</name>
    <dbReference type="NCBI Taxonomy" id="880070"/>
    <lineage>
        <taxon>Bacteria</taxon>
        <taxon>Pseudomonadati</taxon>
        <taxon>Bacteroidota</taxon>
        <taxon>Cytophagia</taxon>
        <taxon>Cytophagales</taxon>
        <taxon>Cyclobacteriaceae</taxon>
        <taxon>Cyclobacterium</taxon>
    </lineage>
</organism>
<dbReference type="Proteomes" id="UP000001635">
    <property type="component" value="Chromosome"/>
</dbReference>
<evidence type="ECO:0000313" key="5">
    <source>
        <dbReference type="Proteomes" id="UP000001635"/>
    </source>
</evidence>
<dbReference type="InterPro" id="IPR008258">
    <property type="entry name" value="Transglycosylase_SLT_dom_1"/>
</dbReference>
<dbReference type="eggNOG" id="COG0741">
    <property type="taxonomic scope" value="Bacteria"/>
</dbReference>
<evidence type="ECO:0000256" key="1">
    <source>
        <dbReference type="ARBA" id="ARBA00007734"/>
    </source>
</evidence>